<dbReference type="PANTHER" id="PTHR11850">
    <property type="entry name" value="HOMEOBOX PROTEIN TRANSCRIPTION FACTORS"/>
    <property type="match status" value="1"/>
</dbReference>
<dbReference type="InterPro" id="IPR001356">
    <property type="entry name" value="HD"/>
</dbReference>
<feature type="compositionally biased region" description="Polar residues" evidence="5">
    <location>
        <begin position="306"/>
        <end position="319"/>
    </location>
</feature>
<evidence type="ECO:0000256" key="3">
    <source>
        <dbReference type="ARBA" id="ARBA00023242"/>
    </source>
</evidence>
<evidence type="ECO:0000259" key="6">
    <source>
        <dbReference type="PROSITE" id="PS50071"/>
    </source>
</evidence>
<evidence type="ECO:0000256" key="2">
    <source>
        <dbReference type="ARBA" id="ARBA00023155"/>
    </source>
</evidence>
<dbReference type="Gene3D" id="1.10.10.60">
    <property type="entry name" value="Homeodomain-like"/>
    <property type="match status" value="1"/>
</dbReference>
<protein>
    <recommendedName>
        <fullName evidence="6">Homeobox domain-containing protein</fullName>
    </recommendedName>
</protein>
<proteinExistence type="predicted"/>
<comment type="caution">
    <text evidence="7">The sequence shown here is derived from an EMBL/GenBank/DDBJ whole genome shotgun (WGS) entry which is preliminary data.</text>
</comment>
<feature type="region of interest" description="Disordered" evidence="5">
    <location>
        <begin position="74"/>
        <end position="95"/>
    </location>
</feature>
<organism evidence="7 8">
    <name type="scientific">Mucor plumbeus</name>
    <dbReference type="NCBI Taxonomy" id="97098"/>
    <lineage>
        <taxon>Eukaryota</taxon>
        <taxon>Fungi</taxon>
        <taxon>Fungi incertae sedis</taxon>
        <taxon>Mucoromycota</taxon>
        <taxon>Mucoromycotina</taxon>
        <taxon>Mucoromycetes</taxon>
        <taxon>Mucorales</taxon>
        <taxon>Mucorineae</taxon>
        <taxon>Mucoraceae</taxon>
        <taxon>Mucor</taxon>
    </lineage>
</organism>
<keyword evidence="3 4" id="KW-0539">Nucleus</keyword>
<sequence length="411" mass="46664">MNSKNTKTFTPIVLFNHHENNSHQLSVTHNNHSLSNEDRHTQSLIEQHRLKTKELLAQNAQLWEKEGYGYSKTKSASISGSDQCSSSTHADSSKEKLNNANKSFYKFRTLFTPDSTTQTINSSNMCESTKSISSSVDNLNNSAAIATSKSASTANSLQQRELYTPYVNTISRSDNFVYQDDHEEDPEEEHDPLMTTTFITEPQFHHTYRPNIGRKRRRGNLPKQVTEYLKRWLILHKKHPYPTEREKQKLADETGLMVSQISNWFINARRRILQPLLESEHQDSINNNTNADTNSTMATNVIPRSRTVSATDVTPTSTVDAPGTPEPATTSSTYHHKYIIGNFGSNDGHSRQHSTDDIISLDDEYDEPQQQQQTEHDETSKSQVPSPWVLLPTKLPSIHVLNKDVNAFQPE</sequence>
<dbReference type="InterPro" id="IPR050224">
    <property type="entry name" value="TALE_homeobox"/>
</dbReference>
<dbReference type="OrthoDB" id="10056939at2759"/>
<keyword evidence="2 4" id="KW-0371">Homeobox</keyword>
<dbReference type="Proteomes" id="UP000650833">
    <property type="component" value="Unassembled WGS sequence"/>
</dbReference>
<feature type="domain" description="Homeobox" evidence="6">
    <location>
        <begin position="212"/>
        <end position="275"/>
    </location>
</feature>
<dbReference type="CDD" id="cd00086">
    <property type="entry name" value="homeodomain"/>
    <property type="match status" value="1"/>
</dbReference>
<gene>
    <name evidence="7" type="ORF">INT46_003399</name>
</gene>
<name>A0A8H7UUL6_9FUNG</name>
<dbReference type="AlphaFoldDB" id="A0A8H7UUL6"/>
<evidence type="ECO:0000313" key="7">
    <source>
        <dbReference type="EMBL" id="KAG2196220.1"/>
    </source>
</evidence>
<comment type="subcellular location">
    <subcellularLocation>
        <location evidence="4">Nucleus</location>
    </subcellularLocation>
</comment>
<keyword evidence="1 4" id="KW-0238">DNA-binding</keyword>
<dbReference type="GO" id="GO:0006355">
    <property type="term" value="P:regulation of DNA-templated transcription"/>
    <property type="evidence" value="ECO:0007669"/>
    <property type="project" value="InterPro"/>
</dbReference>
<feature type="compositionally biased region" description="Polar residues" evidence="5">
    <location>
        <begin position="74"/>
        <end position="90"/>
    </location>
</feature>
<feature type="region of interest" description="Disordered" evidence="5">
    <location>
        <begin position="362"/>
        <end position="387"/>
    </location>
</feature>
<dbReference type="Pfam" id="PF05920">
    <property type="entry name" value="Homeobox_KN"/>
    <property type="match status" value="1"/>
</dbReference>
<evidence type="ECO:0000256" key="1">
    <source>
        <dbReference type="ARBA" id="ARBA00023125"/>
    </source>
</evidence>
<feature type="region of interest" description="Disordered" evidence="5">
    <location>
        <begin position="305"/>
        <end position="332"/>
    </location>
</feature>
<dbReference type="PROSITE" id="PS50071">
    <property type="entry name" value="HOMEOBOX_2"/>
    <property type="match status" value="1"/>
</dbReference>
<keyword evidence="8" id="KW-1185">Reference proteome</keyword>
<reference evidence="7" key="1">
    <citation type="submission" date="2020-12" db="EMBL/GenBank/DDBJ databases">
        <title>Metabolic potential, ecology and presence of endohyphal bacteria is reflected in genomic diversity of Mucoromycotina.</title>
        <authorList>
            <person name="Muszewska A."/>
            <person name="Okrasinska A."/>
            <person name="Steczkiewicz K."/>
            <person name="Drgas O."/>
            <person name="Orlowska M."/>
            <person name="Perlinska-Lenart U."/>
            <person name="Aleksandrzak-Piekarczyk T."/>
            <person name="Szatraj K."/>
            <person name="Zielenkiewicz U."/>
            <person name="Pilsyk S."/>
            <person name="Malc E."/>
            <person name="Mieczkowski P."/>
            <person name="Kruszewska J.S."/>
            <person name="Biernat P."/>
            <person name="Pawlowska J."/>
        </authorList>
    </citation>
    <scope>NUCLEOTIDE SEQUENCE</scope>
    <source>
        <strain evidence="7">CBS 226.32</strain>
    </source>
</reference>
<dbReference type="GO" id="GO:0005634">
    <property type="term" value="C:nucleus"/>
    <property type="evidence" value="ECO:0007669"/>
    <property type="project" value="UniProtKB-SubCell"/>
</dbReference>
<dbReference type="InterPro" id="IPR009057">
    <property type="entry name" value="Homeodomain-like_sf"/>
</dbReference>
<dbReference type="SUPFAM" id="SSF46689">
    <property type="entry name" value="Homeodomain-like"/>
    <property type="match status" value="1"/>
</dbReference>
<feature type="DNA-binding region" description="Homeobox" evidence="4">
    <location>
        <begin position="214"/>
        <end position="276"/>
    </location>
</feature>
<accession>A0A8H7UUL6</accession>
<dbReference type="EMBL" id="JAEPRC010000486">
    <property type="protein sequence ID" value="KAG2196220.1"/>
    <property type="molecule type" value="Genomic_DNA"/>
</dbReference>
<dbReference type="GO" id="GO:0003677">
    <property type="term" value="F:DNA binding"/>
    <property type="evidence" value="ECO:0007669"/>
    <property type="project" value="UniProtKB-UniRule"/>
</dbReference>
<evidence type="ECO:0000256" key="5">
    <source>
        <dbReference type="SAM" id="MobiDB-lite"/>
    </source>
</evidence>
<dbReference type="InterPro" id="IPR008422">
    <property type="entry name" value="KN_HD"/>
</dbReference>
<evidence type="ECO:0000313" key="8">
    <source>
        <dbReference type="Proteomes" id="UP000650833"/>
    </source>
</evidence>
<dbReference type="SMART" id="SM00389">
    <property type="entry name" value="HOX"/>
    <property type="match status" value="1"/>
</dbReference>
<evidence type="ECO:0000256" key="4">
    <source>
        <dbReference type="PROSITE-ProRule" id="PRU00108"/>
    </source>
</evidence>